<accession>A0ABT3XTT0</accession>
<dbReference type="RefSeq" id="WP_267266218.1">
    <property type="nucleotide sequence ID" value="NZ_JAOVZW010000015.1"/>
</dbReference>
<dbReference type="PROSITE" id="PS51257">
    <property type="entry name" value="PROKAR_LIPOPROTEIN"/>
    <property type="match status" value="1"/>
</dbReference>
<evidence type="ECO:0008006" key="4">
    <source>
        <dbReference type="Google" id="ProtNLM"/>
    </source>
</evidence>
<organism evidence="2 3">
    <name type="scientific">Chryseobacterium formosus</name>
    <dbReference type="NCBI Taxonomy" id="1537363"/>
    <lineage>
        <taxon>Bacteria</taxon>
        <taxon>Pseudomonadati</taxon>
        <taxon>Bacteroidota</taxon>
        <taxon>Flavobacteriia</taxon>
        <taxon>Flavobacteriales</taxon>
        <taxon>Weeksellaceae</taxon>
        <taxon>Chryseobacterium group</taxon>
        <taxon>Chryseobacterium</taxon>
    </lineage>
</organism>
<comment type="caution">
    <text evidence="2">The sequence shown here is derived from an EMBL/GenBank/DDBJ whole genome shotgun (WGS) entry which is preliminary data.</text>
</comment>
<reference evidence="2" key="1">
    <citation type="submission" date="2022-10" db="EMBL/GenBank/DDBJ databases">
        <title>Chryseobacterium sp. nov., a novel bacterial species.</title>
        <authorList>
            <person name="Cao Y."/>
        </authorList>
    </citation>
    <scope>NUCLEOTIDE SEQUENCE</scope>
    <source>
        <strain evidence="2">CCTCC AB2015118</strain>
    </source>
</reference>
<sequence length="125" mass="14586">MKKRNLILFFLLALALSSCKSNKIVGSWEFIEVYQGVEIQNVDTLKLKKNIFKKGNGILSFNKNQTFNSLESKGNYKRDGKILKMKYLELKDTISLKISYLEKDYLLLSSIKNTSTTWFYKKIKN</sequence>
<name>A0ABT3XTT0_9FLAO</name>
<keyword evidence="3" id="KW-1185">Reference proteome</keyword>
<proteinExistence type="predicted"/>
<protein>
    <recommendedName>
        <fullName evidence="4">Lipocalin-like domain-containing protein</fullName>
    </recommendedName>
</protein>
<evidence type="ECO:0000313" key="3">
    <source>
        <dbReference type="Proteomes" id="UP001073122"/>
    </source>
</evidence>
<gene>
    <name evidence="2" type="ORF">OF897_13540</name>
</gene>
<feature type="chain" id="PRO_5046429278" description="Lipocalin-like domain-containing protein" evidence="1">
    <location>
        <begin position="24"/>
        <end position="125"/>
    </location>
</feature>
<feature type="signal peptide" evidence="1">
    <location>
        <begin position="1"/>
        <end position="23"/>
    </location>
</feature>
<dbReference type="EMBL" id="JAOVZW010000015">
    <property type="protein sequence ID" value="MCX8524936.1"/>
    <property type="molecule type" value="Genomic_DNA"/>
</dbReference>
<evidence type="ECO:0000256" key="1">
    <source>
        <dbReference type="SAM" id="SignalP"/>
    </source>
</evidence>
<dbReference type="Proteomes" id="UP001073122">
    <property type="component" value="Unassembled WGS sequence"/>
</dbReference>
<evidence type="ECO:0000313" key="2">
    <source>
        <dbReference type="EMBL" id="MCX8524936.1"/>
    </source>
</evidence>
<keyword evidence="1" id="KW-0732">Signal</keyword>